<protein>
    <recommendedName>
        <fullName evidence="3">Cytoplasmic protein</fullName>
    </recommendedName>
</protein>
<organism evidence="1 2">
    <name type="scientific">Bacillus sonorensis</name>
    <dbReference type="NCBI Taxonomy" id="119858"/>
    <lineage>
        <taxon>Bacteria</taxon>
        <taxon>Bacillati</taxon>
        <taxon>Bacillota</taxon>
        <taxon>Bacilli</taxon>
        <taxon>Bacillales</taxon>
        <taxon>Bacillaceae</taxon>
        <taxon>Bacillus</taxon>
    </lineage>
</organism>
<keyword evidence="2" id="KW-1185">Reference proteome</keyword>
<gene>
    <name evidence="1" type="ORF">S101395_03884</name>
</gene>
<dbReference type="Proteomes" id="UP000196877">
    <property type="component" value="Chromosome"/>
</dbReference>
<evidence type="ECO:0008006" key="3">
    <source>
        <dbReference type="Google" id="ProtNLM"/>
    </source>
</evidence>
<proteinExistence type="predicted"/>
<evidence type="ECO:0000313" key="2">
    <source>
        <dbReference type="Proteomes" id="UP000196877"/>
    </source>
</evidence>
<dbReference type="RefSeq" id="WP_006636561.1">
    <property type="nucleotide sequence ID" value="NZ_CABJEH010000001.1"/>
</dbReference>
<dbReference type="EMBL" id="CP021920">
    <property type="protein sequence ID" value="ASB90390.1"/>
    <property type="molecule type" value="Genomic_DNA"/>
</dbReference>
<evidence type="ECO:0000313" key="1">
    <source>
        <dbReference type="EMBL" id="ASB90390.1"/>
    </source>
</evidence>
<dbReference type="GeneID" id="92852168"/>
<sequence length="232" mass="24493">MEKNNLKINGSGSAAGGTYHNVVIRGEGTIGAGLDCLKFRSYGSSVLSGDAKVQSFDVHGETEVGGRLKADRAKIYGTADIVGDADIGEAAVRGVISIGGNMAGDMCDIKGTIAVKGDCEAERFTLNGSLELNGLLNAGEIDIVLRFGQSSVGEIGGTVIKVKNKRGLFKKNSRFLSAQVIEGDDIYLENTTAGIVRGNRVHIGPGCRIHTVEYKSDYQVSPKADVKENQQI</sequence>
<accession>A0ABN5ALF7</accession>
<reference evidence="1 2" key="1">
    <citation type="submission" date="2017-06" db="EMBL/GenBank/DDBJ databases">
        <title>Genome sequence of Bacillus sonorensis strain SRCM101395.</title>
        <authorList>
            <person name="Cho S.H."/>
        </authorList>
    </citation>
    <scope>NUCLEOTIDE SEQUENCE [LARGE SCALE GENOMIC DNA]</scope>
    <source>
        <strain evidence="1 2">SRCM101395</strain>
    </source>
</reference>
<name>A0ABN5ALF7_9BACI</name>